<dbReference type="OrthoDB" id="3268119at2"/>
<keyword evidence="5" id="KW-0969">Cilium</keyword>
<dbReference type="HAMAP" id="MF_01185">
    <property type="entry name" value="FliW"/>
    <property type="match status" value="1"/>
</dbReference>
<sequence length="144" mass="15506">MTAQPVTAQPAMMERMDLPVIELAHPMPGFPDDERFALVRLDEDGVLHGFRSLDSSDLQFVVVPPAPFYPDYALDLDDDTAAELGIDESTADDVLVLLVVRAGATLADTTVNLRAPLVVNPTTRRASQIILDDADLPLAAPLVA</sequence>
<comment type="subunit">
    <text evidence="4">Interacts with translational regulator CsrA and flagellin(s).</text>
</comment>
<organism evidence="5 6">
    <name type="scientific">Nocardioides albidus</name>
    <dbReference type="NCBI Taxonomy" id="1517589"/>
    <lineage>
        <taxon>Bacteria</taxon>
        <taxon>Bacillati</taxon>
        <taxon>Actinomycetota</taxon>
        <taxon>Actinomycetes</taxon>
        <taxon>Propionibacteriales</taxon>
        <taxon>Nocardioidaceae</taxon>
        <taxon>Nocardioides</taxon>
    </lineage>
</organism>
<keyword evidence="5" id="KW-0282">Flagellum</keyword>
<protein>
    <recommendedName>
        <fullName evidence="4">Flagellar assembly factor FliW</fullName>
    </recommendedName>
</protein>
<comment type="function">
    <text evidence="4">Acts as an anti-CsrA protein, binds CsrA and prevents it from repressing translation of its target genes, one of which is flagellin. Binds to flagellin and participates in the assembly of the flagellum.</text>
</comment>
<keyword evidence="6" id="KW-1185">Reference proteome</keyword>
<evidence type="ECO:0000313" key="6">
    <source>
        <dbReference type="Proteomes" id="UP000313231"/>
    </source>
</evidence>
<gene>
    <name evidence="4" type="primary">fliW</name>
    <name evidence="5" type="ORF">FHP29_05815</name>
</gene>
<dbReference type="Pfam" id="PF02623">
    <property type="entry name" value="FliW"/>
    <property type="match status" value="1"/>
</dbReference>
<keyword evidence="1 4" id="KW-0963">Cytoplasm</keyword>
<evidence type="ECO:0000256" key="1">
    <source>
        <dbReference type="ARBA" id="ARBA00022490"/>
    </source>
</evidence>
<proteinExistence type="inferred from homology"/>
<comment type="similarity">
    <text evidence="4">Belongs to the FliW family.</text>
</comment>
<dbReference type="EMBL" id="VDMP01000018">
    <property type="protein sequence ID" value="TNM44219.1"/>
    <property type="molecule type" value="Genomic_DNA"/>
</dbReference>
<dbReference type="Gene3D" id="2.30.290.10">
    <property type="entry name" value="BH3618-like"/>
    <property type="match status" value="1"/>
</dbReference>
<dbReference type="SUPFAM" id="SSF141457">
    <property type="entry name" value="BH3618-like"/>
    <property type="match status" value="1"/>
</dbReference>
<evidence type="ECO:0000313" key="5">
    <source>
        <dbReference type="EMBL" id="TNM44219.1"/>
    </source>
</evidence>
<comment type="caution">
    <text evidence="5">The sequence shown here is derived from an EMBL/GenBank/DDBJ whole genome shotgun (WGS) entry which is preliminary data.</text>
</comment>
<keyword evidence="3 4" id="KW-0810">Translation regulation</keyword>
<evidence type="ECO:0000256" key="3">
    <source>
        <dbReference type="ARBA" id="ARBA00022845"/>
    </source>
</evidence>
<comment type="subcellular location">
    <subcellularLocation>
        <location evidence="4">Cytoplasm</location>
    </subcellularLocation>
</comment>
<dbReference type="InterPro" id="IPR024046">
    <property type="entry name" value="Flagellar_assmbl_FliW_dom_sf"/>
</dbReference>
<dbReference type="GO" id="GO:0005737">
    <property type="term" value="C:cytoplasm"/>
    <property type="evidence" value="ECO:0007669"/>
    <property type="project" value="UniProtKB-SubCell"/>
</dbReference>
<dbReference type="AlphaFoldDB" id="A0A5C4WA76"/>
<accession>A0A5C4WA76</accession>
<evidence type="ECO:0000256" key="2">
    <source>
        <dbReference type="ARBA" id="ARBA00022795"/>
    </source>
</evidence>
<keyword evidence="2 4" id="KW-1005">Bacterial flagellum biogenesis</keyword>
<dbReference type="GO" id="GO:0044780">
    <property type="term" value="P:bacterial-type flagellum assembly"/>
    <property type="evidence" value="ECO:0007669"/>
    <property type="project" value="UniProtKB-UniRule"/>
</dbReference>
<dbReference type="InterPro" id="IPR003775">
    <property type="entry name" value="Flagellar_assembly_factor_FliW"/>
</dbReference>
<keyword evidence="5" id="KW-0966">Cell projection</keyword>
<dbReference type="GO" id="GO:0006417">
    <property type="term" value="P:regulation of translation"/>
    <property type="evidence" value="ECO:0007669"/>
    <property type="project" value="UniProtKB-KW"/>
</dbReference>
<dbReference type="PANTHER" id="PTHR39190:SF1">
    <property type="entry name" value="FLAGELLAR ASSEMBLY FACTOR FLIW"/>
    <property type="match status" value="1"/>
</dbReference>
<reference evidence="5 6" key="1">
    <citation type="journal article" date="2016" name="Int. J. Syst. Evol. Microbiol.">
        <title>Nocardioides albidus sp. nov., an actinobacterium isolated from garden soil.</title>
        <authorList>
            <person name="Singh H."/>
            <person name="Du J."/>
            <person name="Trinh H."/>
            <person name="Won K."/>
            <person name="Yang J.E."/>
            <person name="Yin C."/>
            <person name="Kook M."/>
            <person name="Yi T.H."/>
        </authorList>
    </citation>
    <scope>NUCLEOTIDE SEQUENCE [LARGE SCALE GENOMIC DNA]</scope>
    <source>
        <strain evidence="5 6">CCTCC AB 2015297</strain>
    </source>
</reference>
<keyword evidence="4" id="KW-0143">Chaperone</keyword>
<dbReference type="PANTHER" id="PTHR39190">
    <property type="entry name" value="FLAGELLAR ASSEMBLY FACTOR FLIW"/>
    <property type="match status" value="1"/>
</dbReference>
<name>A0A5C4WA76_9ACTN</name>
<dbReference type="Proteomes" id="UP000313231">
    <property type="component" value="Unassembled WGS sequence"/>
</dbReference>
<evidence type="ECO:0000256" key="4">
    <source>
        <dbReference type="HAMAP-Rule" id="MF_01185"/>
    </source>
</evidence>